<evidence type="ECO:0000259" key="6">
    <source>
        <dbReference type="Pfam" id="PF17286"/>
    </source>
</evidence>
<proteinExistence type="predicted"/>
<accession>A0AA35X634</accession>
<dbReference type="Pfam" id="PF05185">
    <property type="entry name" value="PRMT5"/>
    <property type="match status" value="1"/>
</dbReference>
<dbReference type="PROSITE" id="PS51678">
    <property type="entry name" value="SAM_MT_PRMT"/>
    <property type="match status" value="1"/>
</dbReference>
<keyword evidence="2 4" id="KW-0808">Transferase</keyword>
<dbReference type="Pfam" id="PF17286">
    <property type="entry name" value="PRMT5_C"/>
    <property type="match status" value="1"/>
</dbReference>
<dbReference type="CDD" id="cd02440">
    <property type="entry name" value="AdoMet_MTases"/>
    <property type="match status" value="1"/>
</dbReference>
<reference evidence="7" key="1">
    <citation type="submission" date="2023-03" db="EMBL/GenBank/DDBJ databases">
        <authorList>
            <person name="Steffen K."/>
            <person name="Cardenas P."/>
        </authorList>
    </citation>
    <scope>NUCLEOTIDE SEQUENCE</scope>
</reference>
<evidence type="ECO:0000256" key="3">
    <source>
        <dbReference type="ARBA" id="ARBA00022691"/>
    </source>
</evidence>
<feature type="domain" description="PRMT5 oligomerisation" evidence="6">
    <location>
        <begin position="186"/>
        <end position="355"/>
    </location>
</feature>
<dbReference type="GO" id="GO:0005829">
    <property type="term" value="C:cytosol"/>
    <property type="evidence" value="ECO:0007669"/>
    <property type="project" value="TreeGrafter"/>
</dbReference>
<protein>
    <submittedName>
        <fullName evidence="7">Protein arginine N-methyltransferase 5</fullName>
    </submittedName>
</protein>
<feature type="domain" description="PRMT5 arginine-N-methyltransferase" evidence="5">
    <location>
        <begin position="17"/>
        <end position="183"/>
    </location>
</feature>
<gene>
    <name evidence="7" type="ORF">GBAR_LOCUS22766</name>
</gene>
<dbReference type="GO" id="GO:0032259">
    <property type="term" value="P:methylation"/>
    <property type="evidence" value="ECO:0007669"/>
    <property type="project" value="UniProtKB-KW"/>
</dbReference>
<dbReference type="InterPro" id="IPR025799">
    <property type="entry name" value="Arg_MeTrfase"/>
</dbReference>
<keyword evidence="1 4" id="KW-0489">Methyltransferase</keyword>
<evidence type="ECO:0000256" key="2">
    <source>
        <dbReference type="ARBA" id="ARBA00022679"/>
    </source>
</evidence>
<dbReference type="InterPro" id="IPR035248">
    <property type="entry name" value="PRMT5_C"/>
</dbReference>
<evidence type="ECO:0000259" key="5">
    <source>
        <dbReference type="Pfam" id="PF05185"/>
    </source>
</evidence>
<dbReference type="PANTHER" id="PTHR10738">
    <property type="entry name" value="PROTEIN ARGININE N-METHYLTRANSFERASE 5"/>
    <property type="match status" value="1"/>
</dbReference>
<dbReference type="PANTHER" id="PTHR10738:SF0">
    <property type="entry name" value="PROTEIN ARGININE N-METHYLTRANSFERASE 5"/>
    <property type="match status" value="1"/>
</dbReference>
<organism evidence="7 8">
    <name type="scientific">Geodia barretti</name>
    <name type="common">Barrett's horny sponge</name>
    <dbReference type="NCBI Taxonomy" id="519541"/>
    <lineage>
        <taxon>Eukaryota</taxon>
        <taxon>Metazoa</taxon>
        <taxon>Porifera</taxon>
        <taxon>Demospongiae</taxon>
        <taxon>Heteroscleromorpha</taxon>
        <taxon>Tetractinellida</taxon>
        <taxon>Astrophorina</taxon>
        <taxon>Geodiidae</taxon>
        <taxon>Geodia</taxon>
    </lineage>
</organism>
<name>A0AA35X634_GEOBA</name>
<dbReference type="FunFam" id="3.40.50.150:FF:000029">
    <property type="entry name" value="Protein arginine N-methyltransferase 5"/>
    <property type="match status" value="1"/>
</dbReference>
<comment type="caution">
    <text evidence="7">The sequence shown here is derived from an EMBL/GenBank/DDBJ whole genome shotgun (WGS) entry which is preliminary data.</text>
</comment>
<dbReference type="GO" id="GO:0016274">
    <property type="term" value="F:protein-arginine N-methyltransferase activity"/>
    <property type="evidence" value="ECO:0007669"/>
    <property type="project" value="InterPro"/>
</dbReference>
<dbReference type="InterPro" id="IPR035075">
    <property type="entry name" value="PRMT5"/>
</dbReference>
<sequence>MRDPRPHADKPERTSLETYGKGFEEYLQSPLQPLKDNLDSATYEVFEKDPVKYISYENAIAKALVDRIPEESVSDVTCVVMVVGAGRGPLVEATLKAAQTSGRNIRVYAVEKNPGAVNTLLNRQRDEWGENVTIVSSDMRLWTAPEKADILVSELLGSFGDNELSPECLDGAQSFLKGDGVSIPCSYTSHLSPVSSAKLHSLVSCAIDKEKAYPLHQFDIPSVVYMRNMYEIAQPKVCFTFLHPNWSVPVDNRRYICLRFTAKESITMHGFAGYFDTNLYDHIKLSIEPTTYSDGMISWFPIFFPLVTPVYVKQGGEIEVHMWRVCNSKKVWYEWCLTKPITTAIQNPNGRSYWIGL</sequence>
<evidence type="ECO:0000313" key="7">
    <source>
        <dbReference type="EMBL" id="CAI8040961.1"/>
    </source>
</evidence>
<dbReference type="GO" id="GO:0005634">
    <property type="term" value="C:nucleus"/>
    <property type="evidence" value="ECO:0007669"/>
    <property type="project" value="TreeGrafter"/>
</dbReference>
<dbReference type="Gene3D" id="2.70.160.11">
    <property type="entry name" value="Hnrnp arginine n-methyltransferase1"/>
    <property type="match status" value="1"/>
</dbReference>
<dbReference type="Gene3D" id="3.40.50.150">
    <property type="entry name" value="Vaccinia Virus protein VP39"/>
    <property type="match status" value="1"/>
</dbReference>
<evidence type="ECO:0000256" key="4">
    <source>
        <dbReference type="PROSITE-ProRule" id="PRU01015"/>
    </source>
</evidence>
<evidence type="ECO:0000313" key="8">
    <source>
        <dbReference type="Proteomes" id="UP001174909"/>
    </source>
</evidence>
<dbReference type="EMBL" id="CASHTH010003153">
    <property type="protein sequence ID" value="CAI8040961.1"/>
    <property type="molecule type" value="Genomic_DNA"/>
</dbReference>
<dbReference type="GO" id="GO:0006355">
    <property type="term" value="P:regulation of DNA-templated transcription"/>
    <property type="evidence" value="ECO:0007669"/>
    <property type="project" value="TreeGrafter"/>
</dbReference>
<keyword evidence="3 4" id="KW-0949">S-adenosyl-L-methionine</keyword>
<dbReference type="FunFam" id="2.70.160.11:FF:000003">
    <property type="entry name" value="Protein arginine N-methyltransferase 5"/>
    <property type="match status" value="1"/>
</dbReference>
<dbReference type="AlphaFoldDB" id="A0AA35X634"/>
<keyword evidence="8" id="KW-1185">Reference proteome</keyword>
<evidence type="ECO:0000256" key="1">
    <source>
        <dbReference type="ARBA" id="ARBA00022603"/>
    </source>
</evidence>
<dbReference type="Proteomes" id="UP001174909">
    <property type="component" value="Unassembled WGS sequence"/>
</dbReference>
<dbReference type="SUPFAM" id="SSF53335">
    <property type="entry name" value="S-adenosyl-L-methionine-dependent methyltransferases"/>
    <property type="match status" value="1"/>
</dbReference>
<dbReference type="InterPro" id="IPR029063">
    <property type="entry name" value="SAM-dependent_MTases_sf"/>
</dbReference>